<organism evidence="2 3">
    <name type="scientific">Dyadobacter helix</name>
    <dbReference type="NCBI Taxonomy" id="2822344"/>
    <lineage>
        <taxon>Bacteria</taxon>
        <taxon>Pseudomonadati</taxon>
        <taxon>Bacteroidota</taxon>
        <taxon>Cytophagia</taxon>
        <taxon>Cytophagales</taxon>
        <taxon>Spirosomataceae</taxon>
        <taxon>Dyadobacter</taxon>
    </lineage>
</organism>
<name>A0A916NE20_9BACT</name>
<feature type="chain" id="PRO_5037869590" evidence="1">
    <location>
        <begin position="20"/>
        <end position="136"/>
    </location>
</feature>
<keyword evidence="1" id="KW-0732">Signal</keyword>
<feature type="signal peptide" evidence="1">
    <location>
        <begin position="1"/>
        <end position="19"/>
    </location>
</feature>
<accession>A0A916NE20</accession>
<comment type="caution">
    <text evidence="2">The sequence shown here is derived from an EMBL/GenBank/DDBJ whole genome shotgun (WGS) entry which is preliminary data.</text>
</comment>
<evidence type="ECO:0000313" key="2">
    <source>
        <dbReference type="EMBL" id="CAG5011438.1"/>
    </source>
</evidence>
<gene>
    <name evidence="2" type="ORF">DYBT9275_04950</name>
</gene>
<sequence>MKILKLFLLFLLVSLQARATGYTHNMFVAHKKLQAGKECSIVISKDHTKKNHKPAKQVVKTVNYHEASKSLTNQLCDQVSGIATLNERILAEGPSAIFKSESEEEKEADNTIVSGLVDLVKRTIYVMVGLPVVGRP</sequence>
<dbReference type="RefSeq" id="WP_215241217.1">
    <property type="nucleotide sequence ID" value="NZ_CAJRAF010000002.1"/>
</dbReference>
<keyword evidence="3" id="KW-1185">Reference proteome</keyword>
<reference evidence="2" key="1">
    <citation type="submission" date="2021-04" db="EMBL/GenBank/DDBJ databases">
        <authorList>
            <person name="Rodrigo-Torres L."/>
            <person name="Arahal R. D."/>
            <person name="Lucena T."/>
        </authorList>
    </citation>
    <scope>NUCLEOTIDE SEQUENCE</scope>
    <source>
        <strain evidence="2">CECT 9275</strain>
    </source>
</reference>
<dbReference type="AlphaFoldDB" id="A0A916NE20"/>
<proteinExistence type="predicted"/>
<dbReference type="EMBL" id="CAJRAF010000002">
    <property type="protein sequence ID" value="CAG5011438.1"/>
    <property type="molecule type" value="Genomic_DNA"/>
</dbReference>
<evidence type="ECO:0000256" key="1">
    <source>
        <dbReference type="SAM" id="SignalP"/>
    </source>
</evidence>
<protein>
    <submittedName>
        <fullName evidence="2">Uncharacterized protein</fullName>
    </submittedName>
</protein>
<dbReference type="Proteomes" id="UP000680038">
    <property type="component" value="Unassembled WGS sequence"/>
</dbReference>
<evidence type="ECO:0000313" key="3">
    <source>
        <dbReference type="Proteomes" id="UP000680038"/>
    </source>
</evidence>